<reference evidence="2 3" key="1">
    <citation type="journal article" date="2018" name="Sci. Rep.">
        <title>Genomic signatures of local adaptation to the degree of environmental predictability in rotifers.</title>
        <authorList>
            <person name="Franch-Gras L."/>
            <person name="Hahn C."/>
            <person name="Garcia-Roger E.M."/>
            <person name="Carmona M.J."/>
            <person name="Serra M."/>
            <person name="Gomez A."/>
        </authorList>
    </citation>
    <scope>NUCLEOTIDE SEQUENCE [LARGE SCALE GENOMIC DNA]</scope>
    <source>
        <strain evidence="2">HYR1</strain>
    </source>
</reference>
<gene>
    <name evidence="2" type="ORF">BpHYR1_036371</name>
</gene>
<comment type="caution">
    <text evidence="2">The sequence shown here is derived from an EMBL/GenBank/DDBJ whole genome shotgun (WGS) entry which is preliminary data.</text>
</comment>
<evidence type="ECO:0000256" key="1">
    <source>
        <dbReference type="SAM" id="Phobius"/>
    </source>
</evidence>
<name>A0A3M7P6J3_BRAPC</name>
<dbReference type="EMBL" id="REGN01012862">
    <property type="protein sequence ID" value="RMZ94685.1"/>
    <property type="molecule type" value="Genomic_DNA"/>
</dbReference>
<dbReference type="Proteomes" id="UP000276133">
    <property type="component" value="Unassembled WGS sequence"/>
</dbReference>
<keyword evidence="1" id="KW-1133">Transmembrane helix</keyword>
<keyword evidence="1" id="KW-0812">Transmembrane</keyword>
<sequence>MCLFLIKGNAKLKNLSASKKLSYLNGTKLNLKKNFVITVTHNPFKLDHLNLESNIVGLNQKYCGMNIFYFKSKKKQKNNFKNPNLRFKNFTYIILIAVANNEMDRCFKKLKNYQRLANKSNSKFYVTVDFITFIIYEANENKSLKQIISKNSIGLIIGLLAALFAYVVNGKSIMKDIKGRTSIDVLYSNEEDSDLIEIDQAQQERKLKEAAFNCSLKMAVYLSNRSFYHK</sequence>
<proteinExistence type="predicted"/>
<dbReference type="AlphaFoldDB" id="A0A3M7P6J3"/>
<organism evidence="2 3">
    <name type="scientific">Brachionus plicatilis</name>
    <name type="common">Marine rotifer</name>
    <name type="synonym">Brachionus muelleri</name>
    <dbReference type="NCBI Taxonomy" id="10195"/>
    <lineage>
        <taxon>Eukaryota</taxon>
        <taxon>Metazoa</taxon>
        <taxon>Spiralia</taxon>
        <taxon>Gnathifera</taxon>
        <taxon>Rotifera</taxon>
        <taxon>Eurotatoria</taxon>
        <taxon>Monogononta</taxon>
        <taxon>Pseudotrocha</taxon>
        <taxon>Ploima</taxon>
        <taxon>Brachionidae</taxon>
        <taxon>Brachionus</taxon>
    </lineage>
</organism>
<keyword evidence="1" id="KW-0472">Membrane</keyword>
<feature type="transmembrane region" description="Helical" evidence="1">
    <location>
        <begin position="152"/>
        <end position="168"/>
    </location>
</feature>
<protein>
    <submittedName>
        <fullName evidence="2">Uncharacterized protein</fullName>
    </submittedName>
</protein>
<accession>A0A3M7P6J3</accession>
<evidence type="ECO:0000313" key="3">
    <source>
        <dbReference type="Proteomes" id="UP000276133"/>
    </source>
</evidence>
<keyword evidence="3" id="KW-1185">Reference proteome</keyword>
<evidence type="ECO:0000313" key="2">
    <source>
        <dbReference type="EMBL" id="RMZ94685.1"/>
    </source>
</evidence>